<evidence type="ECO:0000313" key="3">
    <source>
        <dbReference type="Proteomes" id="UP000822688"/>
    </source>
</evidence>
<evidence type="ECO:0000256" key="1">
    <source>
        <dbReference type="SAM" id="SignalP"/>
    </source>
</evidence>
<gene>
    <name evidence="2" type="ORF">KC19_8G009500</name>
</gene>
<feature type="chain" id="PRO_5035820943" evidence="1">
    <location>
        <begin position="22"/>
        <end position="67"/>
    </location>
</feature>
<dbReference type="AlphaFoldDB" id="A0A8T0H235"/>
<sequence>MLHYFLLLSYICNCMVPLHHGGNDEIFNLHWKYLSNFQLVLTNFLLAYSHSIKQDINFFPTTMYLKV</sequence>
<reference evidence="2" key="1">
    <citation type="submission" date="2020-06" db="EMBL/GenBank/DDBJ databases">
        <title>WGS assembly of Ceratodon purpureus strain R40.</title>
        <authorList>
            <person name="Carey S.B."/>
            <person name="Jenkins J."/>
            <person name="Shu S."/>
            <person name="Lovell J.T."/>
            <person name="Sreedasyam A."/>
            <person name="Maumus F."/>
            <person name="Tiley G.P."/>
            <person name="Fernandez-Pozo N."/>
            <person name="Barry K."/>
            <person name="Chen C."/>
            <person name="Wang M."/>
            <person name="Lipzen A."/>
            <person name="Daum C."/>
            <person name="Saski C.A."/>
            <person name="Payton A.C."/>
            <person name="Mcbreen J.C."/>
            <person name="Conrad R.E."/>
            <person name="Kollar L.M."/>
            <person name="Olsson S."/>
            <person name="Huttunen S."/>
            <person name="Landis J.B."/>
            <person name="Wickett N.J."/>
            <person name="Johnson M.G."/>
            <person name="Rensing S.A."/>
            <person name="Grimwood J."/>
            <person name="Schmutz J."/>
            <person name="Mcdaniel S.F."/>
        </authorList>
    </citation>
    <scope>NUCLEOTIDE SEQUENCE</scope>
    <source>
        <strain evidence="2">R40</strain>
    </source>
</reference>
<protein>
    <submittedName>
        <fullName evidence="2">Uncharacterized protein</fullName>
    </submittedName>
</protein>
<accession>A0A8T0H235</accession>
<evidence type="ECO:0000313" key="2">
    <source>
        <dbReference type="EMBL" id="KAG0563172.1"/>
    </source>
</evidence>
<proteinExistence type="predicted"/>
<organism evidence="2 3">
    <name type="scientific">Ceratodon purpureus</name>
    <name type="common">Fire moss</name>
    <name type="synonym">Dicranum purpureum</name>
    <dbReference type="NCBI Taxonomy" id="3225"/>
    <lineage>
        <taxon>Eukaryota</taxon>
        <taxon>Viridiplantae</taxon>
        <taxon>Streptophyta</taxon>
        <taxon>Embryophyta</taxon>
        <taxon>Bryophyta</taxon>
        <taxon>Bryophytina</taxon>
        <taxon>Bryopsida</taxon>
        <taxon>Dicranidae</taxon>
        <taxon>Pseudoditrichales</taxon>
        <taxon>Ditrichaceae</taxon>
        <taxon>Ceratodon</taxon>
    </lineage>
</organism>
<dbReference type="Proteomes" id="UP000822688">
    <property type="component" value="Chromosome 8"/>
</dbReference>
<feature type="signal peptide" evidence="1">
    <location>
        <begin position="1"/>
        <end position="21"/>
    </location>
</feature>
<keyword evidence="1" id="KW-0732">Signal</keyword>
<keyword evidence="3" id="KW-1185">Reference proteome</keyword>
<name>A0A8T0H235_CERPU</name>
<comment type="caution">
    <text evidence="2">The sequence shown here is derived from an EMBL/GenBank/DDBJ whole genome shotgun (WGS) entry which is preliminary data.</text>
</comment>
<dbReference type="EMBL" id="CM026429">
    <property type="protein sequence ID" value="KAG0563172.1"/>
    <property type="molecule type" value="Genomic_DNA"/>
</dbReference>